<keyword evidence="5 14" id="KW-0812">Transmembrane</keyword>
<evidence type="ECO:0000256" key="1">
    <source>
        <dbReference type="ARBA" id="ARBA00001935"/>
    </source>
</evidence>
<sequence length="541" mass="60085">MLDALNAYLIGQGLIPHGYCFNWTSTLVAMHVVANAGIGIAYYAIPLVLFTLVRRRPDLQFHRTALLFVTFIFACGTTHFLDVISIWYPIYWIDGWMRVLTAAVSIVTAIVLWRILPIALAIPRPDELREANRRLSDEVATRREKENELLASEERYRELSESLEHKVAERTALLEEANARLQREISDRQLAQAELQVVNRKLEEALRQQATRSTEIEQLNKLGDLMQSCVAVEELAQLLANFSAGYLEAPAGALYLINHEQNLAEAHASWGTSAMLVRSFPPTQCWALRRGQLHPADELQSGLRCVHVEGDYPHLCVPLIGSGETLGVLHLQQPGVGQHGPAFLEGVAKRAALALVSLKTREALFNEATHDPLTGLYNRRHLDAALLEAEQRARRQGRPLGLMMLDLDHFKQINDRFGHDAGDAVLRAFASRLRHQLRPGDVACRYGGEEFTVLLNGAPLATTRIRAEQFRQAVAGLRIEVHGQEIAITVSIGIAAYPESGADMQAVLQAADRAVYRAKARGRNRVEAAEPIDGDGVAVEK</sequence>
<proteinExistence type="inferred from homology"/>
<keyword evidence="13" id="KW-0175">Coiled coil</keyword>
<dbReference type="RefSeq" id="WP_378167119.1">
    <property type="nucleotide sequence ID" value="NZ_JBHSBU010000001.1"/>
</dbReference>
<dbReference type="SMART" id="SM00065">
    <property type="entry name" value="GAF"/>
    <property type="match status" value="1"/>
</dbReference>
<evidence type="ECO:0000313" key="17">
    <source>
        <dbReference type="Proteomes" id="UP001595791"/>
    </source>
</evidence>
<evidence type="ECO:0000256" key="6">
    <source>
        <dbReference type="ARBA" id="ARBA00022745"/>
    </source>
</evidence>
<evidence type="ECO:0000256" key="13">
    <source>
        <dbReference type="SAM" id="Coils"/>
    </source>
</evidence>
<evidence type="ECO:0000256" key="4">
    <source>
        <dbReference type="ARBA" id="ARBA00012528"/>
    </source>
</evidence>
<dbReference type="InterPro" id="IPR043128">
    <property type="entry name" value="Rev_trsase/Diguanyl_cyclase"/>
</dbReference>
<evidence type="ECO:0000256" key="3">
    <source>
        <dbReference type="ARBA" id="ARBA00009842"/>
    </source>
</evidence>
<dbReference type="Pfam" id="PF25487">
    <property type="entry name" value="ETR1_N"/>
    <property type="match status" value="1"/>
</dbReference>
<dbReference type="InterPro" id="IPR029016">
    <property type="entry name" value="GAF-like_dom_sf"/>
</dbReference>
<organism evidence="16 17">
    <name type="scientific">Chitinimonas lacunae</name>
    <dbReference type="NCBI Taxonomy" id="1963018"/>
    <lineage>
        <taxon>Bacteria</taxon>
        <taxon>Pseudomonadati</taxon>
        <taxon>Pseudomonadota</taxon>
        <taxon>Betaproteobacteria</taxon>
        <taxon>Neisseriales</taxon>
        <taxon>Chitinibacteraceae</taxon>
        <taxon>Chitinimonas</taxon>
    </lineage>
</organism>
<keyword evidence="11 14" id="KW-0472">Membrane</keyword>
<dbReference type="Gene3D" id="3.30.70.270">
    <property type="match status" value="1"/>
</dbReference>
<evidence type="ECO:0000259" key="15">
    <source>
        <dbReference type="PROSITE" id="PS50887"/>
    </source>
</evidence>
<comment type="similarity">
    <text evidence="3">Belongs to the ethylene receptor family.</text>
</comment>
<feature type="coiled-coil region" evidence="13">
    <location>
        <begin position="128"/>
        <end position="208"/>
    </location>
</feature>
<dbReference type="Gene3D" id="3.30.450.40">
    <property type="match status" value="1"/>
</dbReference>
<dbReference type="SUPFAM" id="SSF55781">
    <property type="entry name" value="GAF domain-like"/>
    <property type="match status" value="1"/>
</dbReference>
<dbReference type="SUPFAM" id="SSF55073">
    <property type="entry name" value="Nucleotide cyclase"/>
    <property type="match status" value="1"/>
</dbReference>
<evidence type="ECO:0000256" key="10">
    <source>
        <dbReference type="ARBA" id="ARBA00023012"/>
    </source>
</evidence>
<feature type="domain" description="GGDEF" evidence="15">
    <location>
        <begin position="398"/>
        <end position="531"/>
    </location>
</feature>
<dbReference type="InterPro" id="IPR058544">
    <property type="entry name" value="ETR1_N"/>
</dbReference>
<dbReference type="PANTHER" id="PTHR45138">
    <property type="entry name" value="REGULATORY COMPONENTS OF SENSORY TRANSDUCTION SYSTEM"/>
    <property type="match status" value="1"/>
</dbReference>
<dbReference type="Pfam" id="PF00990">
    <property type="entry name" value="GGDEF"/>
    <property type="match status" value="1"/>
</dbReference>
<keyword evidence="6" id="KW-0936">Ethylene signaling pathway</keyword>
<dbReference type="SMART" id="SM00267">
    <property type="entry name" value="GGDEF"/>
    <property type="match status" value="1"/>
</dbReference>
<dbReference type="EC" id="2.7.7.65" evidence="4"/>
<dbReference type="Proteomes" id="UP001595791">
    <property type="component" value="Unassembled WGS sequence"/>
</dbReference>
<dbReference type="InterPro" id="IPR003018">
    <property type="entry name" value="GAF"/>
</dbReference>
<keyword evidence="17" id="KW-1185">Reference proteome</keyword>
<keyword evidence="16" id="KW-0808">Transferase</keyword>
<keyword evidence="9" id="KW-0186">Copper</keyword>
<gene>
    <name evidence="16" type="ORF">ACFOW7_18415</name>
</gene>
<comment type="caution">
    <text evidence="16">The sequence shown here is derived from an EMBL/GenBank/DDBJ whole genome shotgun (WGS) entry which is preliminary data.</text>
</comment>
<name>A0ABV8MWG5_9NEIS</name>
<dbReference type="PANTHER" id="PTHR45138:SF9">
    <property type="entry name" value="DIGUANYLATE CYCLASE DGCM-RELATED"/>
    <property type="match status" value="1"/>
</dbReference>
<evidence type="ECO:0000256" key="14">
    <source>
        <dbReference type="SAM" id="Phobius"/>
    </source>
</evidence>
<comment type="subcellular location">
    <subcellularLocation>
        <location evidence="2">Endoplasmic reticulum membrane</location>
        <topology evidence="2">Multi-pass membrane protein</topology>
    </subcellularLocation>
</comment>
<dbReference type="PROSITE" id="PS50887">
    <property type="entry name" value="GGDEF"/>
    <property type="match status" value="1"/>
</dbReference>
<accession>A0ABV8MWG5</accession>
<dbReference type="EMBL" id="JBHSBU010000001">
    <property type="protein sequence ID" value="MFC4161317.1"/>
    <property type="molecule type" value="Genomic_DNA"/>
</dbReference>
<keyword evidence="8 14" id="KW-1133">Transmembrane helix</keyword>
<keyword evidence="10" id="KW-0902">Two-component regulatory system</keyword>
<evidence type="ECO:0000256" key="8">
    <source>
        <dbReference type="ARBA" id="ARBA00022989"/>
    </source>
</evidence>
<evidence type="ECO:0000256" key="11">
    <source>
        <dbReference type="ARBA" id="ARBA00023136"/>
    </source>
</evidence>
<reference evidence="17" key="1">
    <citation type="journal article" date="2019" name="Int. J. Syst. Evol. Microbiol.">
        <title>The Global Catalogue of Microorganisms (GCM) 10K type strain sequencing project: providing services to taxonomists for standard genome sequencing and annotation.</title>
        <authorList>
            <consortium name="The Broad Institute Genomics Platform"/>
            <consortium name="The Broad Institute Genome Sequencing Center for Infectious Disease"/>
            <person name="Wu L."/>
            <person name="Ma J."/>
        </authorList>
    </citation>
    <scope>NUCLEOTIDE SEQUENCE [LARGE SCALE GENOMIC DNA]</scope>
    <source>
        <strain evidence="17">LMG 29894</strain>
    </source>
</reference>
<evidence type="ECO:0000256" key="5">
    <source>
        <dbReference type="ARBA" id="ARBA00022692"/>
    </source>
</evidence>
<feature type="transmembrane region" description="Helical" evidence="14">
    <location>
        <begin position="65"/>
        <end position="90"/>
    </location>
</feature>
<dbReference type="NCBIfam" id="TIGR00254">
    <property type="entry name" value="GGDEF"/>
    <property type="match status" value="1"/>
</dbReference>
<evidence type="ECO:0000256" key="2">
    <source>
        <dbReference type="ARBA" id="ARBA00004477"/>
    </source>
</evidence>
<keyword evidence="7" id="KW-0256">Endoplasmic reticulum</keyword>
<dbReference type="GO" id="GO:0052621">
    <property type="term" value="F:diguanylate cyclase activity"/>
    <property type="evidence" value="ECO:0007669"/>
    <property type="project" value="UniProtKB-EC"/>
</dbReference>
<protein>
    <recommendedName>
        <fullName evidence="4">diguanylate cyclase</fullName>
        <ecNumber evidence="4">2.7.7.65</ecNumber>
    </recommendedName>
</protein>
<evidence type="ECO:0000313" key="16">
    <source>
        <dbReference type="EMBL" id="MFC4161317.1"/>
    </source>
</evidence>
<keyword evidence="16" id="KW-0548">Nucleotidyltransferase</keyword>
<dbReference type="InterPro" id="IPR000160">
    <property type="entry name" value="GGDEF_dom"/>
</dbReference>
<comment type="cofactor">
    <cofactor evidence="1">
        <name>Cu cation</name>
        <dbReference type="ChEBI" id="CHEBI:23378"/>
    </cofactor>
</comment>
<evidence type="ECO:0000256" key="7">
    <source>
        <dbReference type="ARBA" id="ARBA00022824"/>
    </source>
</evidence>
<dbReference type="Pfam" id="PF01590">
    <property type="entry name" value="GAF"/>
    <property type="match status" value="1"/>
</dbReference>
<evidence type="ECO:0000256" key="9">
    <source>
        <dbReference type="ARBA" id="ARBA00023008"/>
    </source>
</evidence>
<comment type="catalytic activity">
    <reaction evidence="12">
        <text>2 GTP = 3',3'-c-di-GMP + 2 diphosphate</text>
        <dbReference type="Rhea" id="RHEA:24898"/>
        <dbReference type="ChEBI" id="CHEBI:33019"/>
        <dbReference type="ChEBI" id="CHEBI:37565"/>
        <dbReference type="ChEBI" id="CHEBI:58805"/>
        <dbReference type="EC" id="2.7.7.65"/>
    </reaction>
</comment>
<dbReference type="CDD" id="cd01949">
    <property type="entry name" value="GGDEF"/>
    <property type="match status" value="1"/>
</dbReference>
<feature type="transmembrane region" description="Helical" evidence="14">
    <location>
        <begin position="32"/>
        <end position="53"/>
    </location>
</feature>
<evidence type="ECO:0000256" key="12">
    <source>
        <dbReference type="ARBA" id="ARBA00034247"/>
    </source>
</evidence>
<dbReference type="InterPro" id="IPR050469">
    <property type="entry name" value="Diguanylate_Cyclase"/>
</dbReference>
<dbReference type="InterPro" id="IPR029787">
    <property type="entry name" value="Nucleotide_cyclase"/>
</dbReference>